<evidence type="ECO:0000313" key="2">
    <source>
        <dbReference type="EMBL" id="MBB5138082.1"/>
    </source>
</evidence>
<evidence type="ECO:0000313" key="3">
    <source>
        <dbReference type="Proteomes" id="UP000578449"/>
    </source>
</evidence>
<feature type="transmembrane region" description="Helical" evidence="1">
    <location>
        <begin position="48"/>
        <end position="70"/>
    </location>
</feature>
<keyword evidence="1" id="KW-0812">Transmembrane</keyword>
<evidence type="ECO:0000256" key="1">
    <source>
        <dbReference type="SAM" id="Phobius"/>
    </source>
</evidence>
<accession>A0A840PG02</accession>
<dbReference type="EMBL" id="JACHGN010000021">
    <property type="protein sequence ID" value="MBB5138082.1"/>
    <property type="molecule type" value="Genomic_DNA"/>
</dbReference>
<gene>
    <name evidence="2" type="ORF">HNP84_007835</name>
</gene>
<feature type="transmembrane region" description="Helical" evidence="1">
    <location>
        <begin position="77"/>
        <end position="98"/>
    </location>
</feature>
<keyword evidence="1" id="KW-1133">Transmembrane helix</keyword>
<feature type="transmembrane region" description="Helical" evidence="1">
    <location>
        <begin position="113"/>
        <end position="132"/>
    </location>
</feature>
<proteinExistence type="predicted"/>
<dbReference type="RefSeq" id="WP_185054955.1">
    <property type="nucleotide sequence ID" value="NZ_BAABIX010000030.1"/>
</dbReference>
<protein>
    <recommendedName>
        <fullName evidence="4">DUF998 domain-containing protein</fullName>
    </recommendedName>
</protein>
<dbReference type="Pfam" id="PF06197">
    <property type="entry name" value="DUF998"/>
    <property type="match status" value="1"/>
</dbReference>
<organism evidence="2 3">
    <name type="scientific">Thermocatellispora tengchongensis</name>
    <dbReference type="NCBI Taxonomy" id="1073253"/>
    <lineage>
        <taxon>Bacteria</taxon>
        <taxon>Bacillati</taxon>
        <taxon>Actinomycetota</taxon>
        <taxon>Actinomycetes</taxon>
        <taxon>Streptosporangiales</taxon>
        <taxon>Streptosporangiaceae</taxon>
        <taxon>Thermocatellispora</taxon>
    </lineage>
</organism>
<feature type="transmembrane region" description="Helical" evidence="1">
    <location>
        <begin position="7"/>
        <end position="28"/>
    </location>
</feature>
<keyword evidence="3" id="KW-1185">Reference proteome</keyword>
<reference evidence="2 3" key="1">
    <citation type="submission" date="2020-08" db="EMBL/GenBank/DDBJ databases">
        <title>Genomic Encyclopedia of Type Strains, Phase IV (KMG-IV): sequencing the most valuable type-strain genomes for metagenomic binning, comparative biology and taxonomic classification.</title>
        <authorList>
            <person name="Goeker M."/>
        </authorList>
    </citation>
    <scope>NUCLEOTIDE SEQUENCE [LARGE SCALE GENOMIC DNA]</scope>
    <source>
        <strain evidence="2 3">DSM 45615</strain>
    </source>
</reference>
<keyword evidence="1" id="KW-0472">Membrane</keyword>
<dbReference type="InterPro" id="IPR009339">
    <property type="entry name" value="DUF998"/>
</dbReference>
<feature type="transmembrane region" description="Helical" evidence="1">
    <location>
        <begin position="144"/>
        <end position="166"/>
    </location>
</feature>
<comment type="caution">
    <text evidence="2">The sequence shown here is derived from an EMBL/GenBank/DDBJ whole genome shotgun (WGS) entry which is preliminary data.</text>
</comment>
<dbReference type="AlphaFoldDB" id="A0A840PG02"/>
<name>A0A840PG02_9ACTN</name>
<sequence length="222" mass="23099">MQAGARAGLWAVGAGSAVILALDAYAMTTGEFDLARRTISQHGLGPGGWIFALAVVALAAGSLAIGVSLVRRRLAAALSLGMLALLLWCAALVTVAWFPKHDWTVGPSMSGTIHRIASVVAFASLPVAALLLTRPWWRRPAARVAALLGLASLLWVAGITAVIVHAGLNGLAWWRVMPLGLVERGLAVTEVATVLALGAWAALHPGRPARVIPPRVRVGQEG</sequence>
<evidence type="ECO:0008006" key="4">
    <source>
        <dbReference type="Google" id="ProtNLM"/>
    </source>
</evidence>
<dbReference type="Proteomes" id="UP000578449">
    <property type="component" value="Unassembled WGS sequence"/>
</dbReference>
<feature type="transmembrane region" description="Helical" evidence="1">
    <location>
        <begin position="186"/>
        <end position="203"/>
    </location>
</feature>